<dbReference type="EMBL" id="SRLO01000855">
    <property type="protein sequence ID" value="TNN45282.1"/>
    <property type="molecule type" value="Genomic_DNA"/>
</dbReference>
<evidence type="ECO:0000313" key="3">
    <source>
        <dbReference type="Proteomes" id="UP000314294"/>
    </source>
</evidence>
<protein>
    <submittedName>
        <fullName evidence="2">Uncharacterized protein</fullName>
    </submittedName>
</protein>
<dbReference type="AlphaFoldDB" id="A0A4Z2FY83"/>
<comment type="caution">
    <text evidence="2">The sequence shown here is derived from an EMBL/GenBank/DDBJ whole genome shotgun (WGS) entry which is preliminary data.</text>
</comment>
<proteinExistence type="predicted"/>
<reference evidence="2 3" key="1">
    <citation type="submission" date="2019-03" db="EMBL/GenBank/DDBJ databases">
        <title>First draft genome of Liparis tanakae, snailfish: a comprehensive survey of snailfish specific genes.</title>
        <authorList>
            <person name="Kim W."/>
            <person name="Song I."/>
            <person name="Jeong J.-H."/>
            <person name="Kim D."/>
            <person name="Kim S."/>
            <person name="Ryu S."/>
            <person name="Song J.Y."/>
            <person name="Lee S.K."/>
        </authorList>
    </citation>
    <scope>NUCLEOTIDE SEQUENCE [LARGE SCALE GENOMIC DNA]</scope>
    <source>
        <tissue evidence="2">Muscle</tissue>
    </source>
</reference>
<feature type="compositionally biased region" description="Basic and acidic residues" evidence="1">
    <location>
        <begin position="15"/>
        <end position="26"/>
    </location>
</feature>
<feature type="region of interest" description="Disordered" evidence="1">
    <location>
        <begin position="15"/>
        <end position="53"/>
    </location>
</feature>
<name>A0A4Z2FY83_9TELE</name>
<evidence type="ECO:0000256" key="1">
    <source>
        <dbReference type="SAM" id="MobiDB-lite"/>
    </source>
</evidence>
<accession>A0A4Z2FY83</accession>
<keyword evidence="3" id="KW-1185">Reference proteome</keyword>
<sequence length="87" mass="9732">MWVFSEAFDIDYKLADASHRPADGDQKQFAGPPKHRSPTQCGAPDTNQKRQPTQFSAVENVSSDFKITGIREDNRAAGIRQSVLHFI</sequence>
<gene>
    <name evidence="2" type="ORF">EYF80_044512</name>
</gene>
<organism evidence="2 3">
    <name type="scientific">Liparis tanakae</name>
    <name type="common">Tanaka's snailfish</name>
    <dbReference type="NCBI Taxonomy" id="230148"/>
    <lineage>
        <taxon>Eukaryota</taxon>
        <taxon>Metazoa</taxon>
        <taxon>Chordata</taxon>
        <taxon>Craniata</taxon>
        <taxon>Vertebrata</taxon>
        <taxon>Euteleostomi</taxon>
        <taxon>Actinopterygii</taxon>
        <taxon>Neopterygii</taxon>
        <taxon>Teleostei</taxon>
        <taxon>Neoteleostei</taxon>
        <taxon>Acanthomorphata</taxon>
        <taxon>Eupercaria</taxon>
        <taxon>Perciformes</taxon>
        <taxon>Cottioidei</taxon>
        <taxon>Cottales</taxon>
        <taxon>Liparidae</taxon>
        <taxon>Liparis</taxon>
    </lineage>
</organism>
<dbReference type="Proteomes" id="UP000314294">
    <property type="component" value="Unassembled WGS sequence"/>
</dbReference>
<evidence type="ECO:0000313" key="2">
    <source>
        <dbReference type="EMBL" id="TNN45282.1"/>
    </source>
</evidence>